<sequence>MDVVFLGANNAGFAIYDWLCERDDVTVHALLTRPGQLSLIETVEPELVVAAGFDHVVPPEILDVPERGCLNVHPGLLPHARGYNPNVWSIVEGLPAGVTIHWMDEGIDTGDIVATREVPVSFEDTGKDLYERLETACYDLFVETWSDIRDGDVDAIEQRDTEATYHEKAEFTDLCELDPDETCTVRELLDRLRALTFPPFDNAYVDIDGERYYVDVSITPAAEVNEPDGVGLLDAY</sequence>
<dbReference type="Proteomes" id="UP000289691">
    <property type="component" value="Unassembled WGS sequence"/>
</dbReference>
<reference evidence="11 12" key="1">
    <citation type="submission" date="2019-01" db="EMBL/GenBank/DDBJ databases">
        <title>Halorientalis sp. F13-25 a new haloarchaeum isolated from hypersaline water.</title>
        <authorList>
            <person name="Ana D.-V."/>
            <person name="Cristina S.-P."/>
            <person name="Antonio V."/>
        </authorList>
    </citation>
    <scope>NUCLEOTIDE SEQUENCE [LARGE SCALE GENOMIC DNA]</scope>
    <source>
        <strain evidence="11 12">F13-25</strain>
    </source>
</reference>
<keyword evidence="4" id="KW-0658">Purine biosynthesis</keyword>
<feature type="domain" description="Formyl transferase N-terminal" evidence="9">
    <location>
        <begin position="38"/>
        <end position="143"/>
    </location>
</feature>
<comment type="caution">
    <text evidence="11">The sequence shown here is derived from an EMBL/GenBank/DDBJ whole genome shotgun (WGS) entry which is preliminary data.</text>
</comment>
<gene>
    <name evidence="11" type="ORF">EAF64_17610</name>
</gene>
<dbReference type="PANTHER" id="PTHR43369">
    <property type="entry name" value="PHOSPHORIBOSYLGLYCINAMIDE FORMYLTRANSFERASE"/>
    <property type="match status" value="1"/>
</dbReference>
<accession>A0A498KRE3</accession>
<keyword evidence="3 11" id="KW-0808">Transferase</keyword>
<feature type="domain" description="N-formyltransferase dimerization C-terminal" evidence="10">
    <location>
        <begin position="171"/>
        <end position="219"/>
    </location>
</feature>
<evidence type="ECO:0000256" key="8">
    <source>
        <dbReference type="ARBA" id="ARBA00047664"/>
    </source>
</evidence>
<dbReference type="InterPro" id="IPR001555">
    <property type="entry name" value="GART_AS"/>
</dbReference>
<dbReference type="AlphaFoldDB" id="A0A498KRE3"/>
<dbReference type="RefSeq" id="WP_129070295.1">
    <property type="nucleotide sequence ID" value="NZ_RDFA01000007.1"/>
</dbReference>
<evidence type="ECO:0000256" key="4">
    <source>
        <dbReference type="ARBA" id="ARBA00022755"/>
    </source>
</evidence>
<proteinExistence type="inferred from homology"/>
<dbReference type="Gene3D" id="3.40.50.12230">
    <property type="match status" value="1"/>
</dbReference>
<dbReference type="GO" id="GO:0005829">
    <property type="term" value="C:cytosol"/>
    <property type="evidence" value="ECO:0007669"/>
    <property type="project" value="TreeGrafter"/>
</dbReference>
<comment type="catalytic activity">
    <reaction evidence="8">
        <text>N(1)-(5-phospho-beta-D-ribosyl)glycinamide + (6R)-10-formyltetrahydrofolate = N(2)-formyl-N(1)-(5-phospho-beta-D-ribosyl)glycinamide + (6S)-5,6,7,8-tetrahydrofolate + H(+)</text>
        <dbReference type="Rhea" id="RHEA:15053"/>
        <dbReference type="ChEBI" id="CHEBI:15378"/>
        <dbReference type="ChEBI" id="CHEBI:57453"/>
        <dbReference type="ChEBI" id="CHEBI:143788"/>
        <dbReference type="ChEBI" id="CHEBI:147286"/>
        <dbReference type="ChEBI" id="CHEBI:195366"/>
        <dbReference type="EC" id="2.1.2.2"/>
    </reaction>
</comment>
<dbReference type="GO" id="GO:0006189">
    <property type="term" value="P:'de novo' IMP biosynthetic process"/>
    <property type="evidence" value="ECO:0007669"/>
    <property type="project" value="TreeGrafter"/>
</dbReference>
<dbReference type="InterPro" id="IPR002376">
    <property type="entry name" value="Formyl_transf_N"/>
</dbReference>
<comment type="pathway">
    <text evidence="1">Purine metabolism; IMP biosynthesis via de novo pathway; N(2)-formyl-N(1)-(5-phospho-D-ribosyl)glycinamide from N(1)-(5-phospho-D-ribosyl)glycinamide (10-formyl THF route): step 1/1.</text>
</comment>
<evidence type="ECO:0000256" key="5">
    <source>
        <dbReference type="ARBA" id="ARBA00038440"/>
    </source>
</evidence>
<dbReference type="PROSITE" id="PS00373">
    <property type="entry name" value="GART"/>
    <property type="match status" value="1"/>
</dbReference>
<dbReference type="GO" id="GO:0004644">
    <property type="term" value="F:phosphoribosylglycinamide formyltransferase activity"/>
    <property type="evidence" value="ECO:0007669"/>
    <property type="project" value="UniProtKB-EC"/>
</dbReference>
<keyword evidence="12" id="KW-1185">Reference proteome</keyword>
<evidence type="ECO:0000313" key="12">
    <source>
        <dbReference type="Proteomes" id="UP000289691"/>
    </source>
</evidence>
<dbReference type="Pfam" id="PF18216">
    <property type="entry name" value="N_formyltrans_C"/>
    <property type="match status" value="1"/>
</dbReference>
<evidence type="ECO:0000256" key="7">
    <source>
        <dbReference type="ARBA" id="ARBA00041682"/>
    </source>
</evidence>
<evidence type="ECO:0000256" key="1">
    <source>
        <dbReference type="ARBA" id="ARBA00005054"/>
    </source>
</evidence>
<evidence type="ECO:0000259" key="10">
    <source>
        <dbReference type="Pfam" id="PF18216"/>
    </source>
</evidence>
<evidence type="ECO:0000259" key="9">
    <source>
        <dbReference type="Pfam" id="PF00551"/>
    </source>
</evidence>
<dbReference type="EC" id="2.1.2.2" evidence="2"/>
<protein>
    <recommendedName>
        <fullName evidence="2">phosphoribosylglycinamide formyltransferase 1</fullName>
        <ecNumber evidence="2">2.1.2.2</ecNumber>
    </recommendedName>
    <alternativeName>
        <fullName evidence="7">5'-phosphoribosylglycinamide transformylase</fullName>
    </alternativeName>
    <alternativeName>
        <fullName evidence="6">GAR transformylase</fullName>
    </alternativeName>
</protein>
<name>A0A498KRE3_9EURY</name>
<dbReference type="EMBL" id="RDFA01000007">
    <property type="protein sequence ID" value="RXK46962.1"/>
    <property type="molecule type" value="Genomic_DNA"/>
</dbReference>
<evidence type="ECO:0000256" key="3">
    <source>
        <dbReference type="ARBA" id="ARBA00022679"/>
    </source>
</evidence>
<dbReference type="PANTHER" id="PTHR43369:SF2">
    <property type="entry name" value="PHOSPHORIBOSYLGLYCINAMIDE FORMYLTRANSFERASE"/>
    <property type="match status" value="1"/>
</dbReference>
<dbReference type="Pfam" id="PF00551">
    <property type="entry name" value="Formyl_trans_N"/>
    <property type="match status" value="1"/>
</dbReference>
<evidence type="ECO:0000256" key="2">
    <source>
        <dbReference type="ARBA" id="ARBA00012254"/>
    </source>
</evidence>
<organism evidence="11 12">
    <name type="scientific">Halorientalis pallida</name>
    <dbReference type="NCBI Taxonomy" id="2479928"/>
    <lineage>
        <taxon>Archaea</taxon>
        <taxon>Methanobacteriati</taxon>
        <taxon>Methanobacteriota</taxon>
        <taxon>Stenosarchaea group</taxon>
        <taxon>Halobacteria</taxon>
        <taxon>Halobacteriales</taxon>
        <taxon>Haloarculaceae</taxon>
        <taxon>Halorientalis</taxon>
    </lineage>
</organism>
<comment type="similarity">
    <text evidence="5">Belongs to the GART family.</text>
</comment>
<dbReference type="OrthoDB" id="199806at2157"/>
<evidence type="ECO:0000313" key="11">
    <source>
        <dbReference type="EMBL" id="RXK46962.1"/>
    </source>
</evidence>
<dbReference type="SUPFAM" id="SSF53328">
    <property type="entry name" value="Formyltransferase"/>
    <property type="match status" value="1"/>
</dbReference>
<dbReference type="CDD" id="cd08369">
    <property type="entry name" value="FMT_core"/>
    <property type="match status" value="1"/>
</dbReference>
<evidence type="ECO:0000256" key="6">
    <source>
        <dbReference type="ARBA" id="ARBA00041324"/>
    </source>
</evidence>
<dbReference type="InterPro" id="IPR036477">
    <property type="entry name" value="Formyl_transf_N_sf"/>
</dbReference>
<dbReference type="InterPro" id="IPR040660">
    <property type="entry name" value="N_formyltrans_C"/>
</dbReference>